<proteinExistence type="predicted"/>
<evidence type="ECO:0000256" key="1">
    <source>
        <dbReference type="SAM" id="SignalP"/>
    </source>
</evidence>
<evidence type="ECO:0000313" key="2">
    <source>
        <dbReference type="EMBL" id="MBB6183533.1"/>
    </source>
</evidence>
<evidence type="ECO:0008006" key="4">
    <source>
        <dbReference type="Google" id="ProtNLM"/>
    </source>
</evidence>
<gene>
    <name evidence="2" type="ORF">HNQ86_000878</name>
</gene>
<sequence length="132" mass="13739">MNQKLLRKCSAISATIMVAAFSAPVFATNYVTVTQLQVVPAASWPTTVTVYCPAGYMVTGGGFSEINSGSNSGGGSTQYLTPQNYTGYIINPNFTIYASRPTDTGDGWQVNGQVSIVSSANVSVYAICASSG</sequence>
<comment type="caution">
    <text evidence="2">The sequence shown here is derived from an EMBL/GenBank/DDBJ whole genome shotgun (WGS) entry which is preliminary data.</text>
</comment>
<dbReference type="RefSeq" id="WP_152569266.1">
    <property type="nucleotide sequence ID" value="NZ_JACHET010000001.1"/>
</dbReference>
<protein>
    <recommendedName>
        <fullName evidence="4">Spore coat protein U domain-containing protein</fullName>
    </recommendedName>
</protein>
<dbReference type="Proteomes" id="UP000560000">
    <property type="component" value="Unassembled WGS sequence"/>
</dbReference>
<feature type="chain" id="PRO_5032842027" description="Spore coat protein U domain-containing protein" evidence="1">
    <location>
        <begin position="28"/>
        <end position="132"/>
    </location>
</feature>
<feature type="signal peptide" evidence="1">
    <location>
        <begin position="1"/>
        <end position="27"/>
    </location>
</feature>
<dbReference type="AlphaFoldDB" id="A0A841KD43"/>
<evidence type="ECO:0000313" key="3">
    <source>
        <dbReference type="Proteomes" id="UP000560000"/>
    </source>
</evidence>
<organism evidence="2 3">
    <name type="scientific">Oleiagrimonas soli</name>
    <dbReference type="NCBI Taxonomy" id="1543381"/>
    <lineage>
        <taxon>Bacteria</taxon>
        <taxon>Pseudomonadati</taxon>
        <taxon>Pseudomonadota</taxon>
        <taxon>Gammaproteobacteria</taxon>
        <taxon>Lysobacterales</taxon>
        <taxon>Rhodanobacteraceae</taxon>
        <taxon>Oleiagrimonas</taxon>
    </lineage>
</organism>
<keyword evidence="1" id="KW-0732">Signal</keyword>
<accession>A0A841KD43</accession>
<name>A0A841KD43_9GAMM</name>
<dbReference type="EMBL" id="JACHET010000001">
    <property type="protein sequence ID" value="MBB6183533.1"/>
    <property type="molecule type" value="Genomic_DNA"/>
</dbReference>
<reference evidence="2 3" key="1">
    <citation type="submission" date="2020-08" db="EMBL/GenBank/DDBJ databases">
        <title>Genomic Encyclopedia of Type Strains, Phase IV (KMG-IV): sequencing the most valuable type-strain genomes for metagenomic binning, comparative biology and taxonomic classification.</title>
        <authorList>
            <person name="Goeker M."/>
        </authorList>
    </citation>
    <scope>NUCLEOTIDE SEQUENCE [LARGE SCALE GENOMIC DNA]</scope>
    <source>
        <strain evidence="2 3">DSM 107085</strain>
    </source>
</reference>